<proteinExistence type="predicted"/>
<dbReference type="Proteomes" id="UP000291831">
    <property type="component" value="Unassembled WGS sequence"/>
</dbReference>
<sequence length="151" mass="17563">MPSRKYKFKVEGLVPPRNIRRKSKSMWNNPTEVPRLIKLRKEARDALNRAQPLSRDIVLSIKIHLPRDYNKPGDLDNFVKGICDGLMKCPNHPMLKLDETFEKIEHKKIHPKTFAVIEDDEKIVKITATKAFEDIEEPFYEIAVEGKIELA</sequence>
<dbReference type="GO" id="GO:0000287">
    <property type="term" value="F:magnesium ion binding"/>
    <property type="evidence" value="ECO:0007669"/>
    <property type="project" value="InterPro"/>
</dbReference>
<dbReference type="GO" id="GO:0006281">
    <property type="term" value="P:DNA repair"/>
    <property type="evidence" value="ECO:0007669"/>
    <property type="project" value="InterPro"/>
</dbReference>
<dbReference type="Gene3D" id="3.30.1330.70">
    <property type="entry name" value="Holliday junction resolvase RusA"/>
    <property type="match status" value="1"/>
</dbReference>
<name>A0A8B3RYU6_9EURY</name>
<comment type="caution">
    <text evidence="1">The sequence shown here is derived from an EMBL/GenBank/DDBJ whole genome shotgun (WGS) entry which is preliminary data.</text>
</comment>
<dbReference type="SUPFAM" id="SSF103084">
    <property type="entry name" value="Holliday junction resolvase RusA"/>
    <property type="match status" value="1"/>
</dbReference>
<dbReference type="InterPro" id="IPR036614">
    <property type="entry name" value="RusA-like_sf"/>
</dbReference>
<dbReference type="AlphaFoldDB" id="A0A8B3RYU6"/>
<gene>
    <name evidence="1" type="ORF">AEth_01818</name>
</gene>
<evidence type="ECO:0000313" key="2">
    <source>
        <dbReference type="Proteomes" id="UP000291831"/>
    </source>
</evidence>
<evidence type="ECO:0000313" key="1">
    <source>
        <dbReference type="EMBL" id="RZB28816.1"/>
    </source>
</evidence>
<reference evidence="2" key="1">
    <citation type="submission" date="2019-01" db="EMBL/GenBank/DDBJ databases">
        <title>Anaerobic oxidation of ethane by archaea from a marine hydrocarbon seep.</title>
        <authorList>
            <person name="Musat F."/>
        </authorList>
    </citation>
    <scope>NUCLEOTIDE SEQUENCE [LARGE SCALE GENOMIC DNA]</scope>
</reference>
<dbReference type="EMBL" id="RPGO01000035">
    <property type="protein sequence ID" value="RZB28816.1"/>
    <property type="molecule type" value="Genomic_DNA"/>
</dbReference>
<dbReference type="GO" id="GO:0006310">
    <property type="term" value="P:DNA recombination"/>
    <property type="evidence" value="ECO:0007669"/>
    <property type="project" value="InterPro"/>
</dbReference>
<accession>A0A8B3RYU6</accession>
<protein>
    <submittedName>
        <fullName evidence="1">Uncharacterized protein</fullName>
    </submittedName>
</protein>
<organism evidence="1 2">
    <name type="scientific">Candidatus Argoarchaeum ethanivorans</name>
    <dbReference type="NCBI Taxonomy" id="2608793"/>
    <lineage>
        <taxon>Archaea</taxon>
        <taxon>Methanobacteriati</taxon>
        <taxon>Methanobacteriota</taxon>
        <taxon>Stenosarchaea group</taxon>
        <taxon>Methanomicrobia</taxon>
        <taxon>Methanosarcinales</taxon>
        <taxon>Methanosarcinales incertae sedis</taxon>
        <taxon>GOM Arc I cluster</taxon>
        <taxon>Candidatus Argoarchaeum</taxon>
    </lineage>
</organism>